<evidence type="ECO:0000259" key="2">
    <source>
        <dbReference type="Pfam" id="PF01968"/>
    </source>
</evidence>
<dbReference type="Pfam" id="PF05378">
    <property type="entry name" value="Hydant_A_N"/>
    <property type="match status" value="1"/>
</dbReference>
<reference evidence="6 7" key="1">
    <citation type="submission" date="2017-01" db="EMBL/GenBank/DDBJ databases">
        <title>Draft sequence of Acidihalobacter ferrooxidans strain DSM 14175 (strain V8).</title>
        <authorList>
            <person name="Khaleque H.N."/>
            <person name="Ramsay J.P."/>
            <person name="Murphy R.J.T."/>
            <person name="Kaksonen A.H."/>
            <person name="Boxall N.J."/>
            <person name="Watkin E.L.J."/>
        </authorList>
    </citation>
    <scope>NUCLEOTIDE SEQUENCE [LARGE SCALE GENOMIC DNA]</scope>
    <source>
        <strain evidence="6 7">V8</strain>
    </source>
</reference>
<dbReference type="KEGG" id="afy:BW247_06690"/>
<protein>
    <submittedName>
        <fullName evidence="6">5-oxoprolinase</fullName>
    </submittedName>
</protein>
<dbReference type="PANTHER" id="PTHR11365:SF23">
    <property type="entry name" value="HYPOTHETICAL 5-OXOPROLINASE (EUROFUNG)-RELATED"/>
    <property type="match status" value="1"/>
</dbReference>
<evidence type="ECO:0000259" key="5">
    <source>
        <dbReference type="Pfam" id="PF19278"/>
    </source>
</evidence>
<dbReference type="Proteomes" id="UP000243807">
    <property type="component" value="Chromosome"/>
</dbReference>
<feature type="domain" description="Hydantoinase A/oxoprolinase" evidence="2">
    <location>
        <begin position="203"/>
        <end position="490"/>
    </location>
</feature>
<sequence>MRWQFWIDRGGTFTDIVARAPDGRLLSHKLLSENPGAYADAAVQGIRELLGKAPSEPIPTEHIDAVKMGTTVATNALLERKGEPTLLLITQGFADALRIGYQARPRLFDRHIVLPELLYARVEEMRERIDAQGVVLQALDEADARVRLERAFADGLRAVAIVGLHGYRYPRHERRAAEIARAVGFSQVSVSHEVSPLIKLVGRGDTTVVDAYLSPILRRYVARVAGELGGVRLQFMQSHGGLTDAALFQGKDAILSGPAGGIVGAALTARQAGFDKLVTFDMGGTSTDVAHYAGEYERAFDTLVAGVRMRAPMMQIHTVAAGGGSLCRFDGSRYRVGPESAGADPGPTCYRRGGPLTVTDCNVMLGKLQPAFFPAIFGPDRDQPLDDAVVRDAFAVLAAEIRMLTGDARTPEEVAEGFLRIAVENMANAIKKISVQRGYDVTEYALVAFGGAGGQHACLVADALGVRTVLLHPLAGVLSAYGMGLADVRALRERSLEAPLSDALPPLTAALDAMADEACAELQAQEIAPEQIVVRRRVHVRYAGSDAALEVDFDPSAQHMQADFEAAYRQRFGFLMAGKPLVVAAALVEASGRHYALAADALATHTEPAEPLAHVQTYMAGVWRDTPVYDRACCAAGQRIDGPAILREATGTTVVEPGWQAALTDIGNLVLTRVEAPARREAVGTRSDPVMLEVFNNLFMSIAEQMGFALQNTAHSVNIKERLDFSCAIFDAAGQLIANAPHMPVHLGSMGESVRAVIAGNPGMRPGDVYALNDPYHGGTHLPDITVVTPVFDAAGERVLFYVGSRGHHADVGGRTPGSMPADSHTLAEEGVLLDNVKLVAAGVFREVEIRALLAGGPWPARNPEQNLADLRAQVAANEKGVQGLRQMVAHFGLDTVQAYMGHVQDNAEEAVRRAIDVLHDGAFEYAMDDGAKIAVAVRIDRAARTATLDFTGTSAQRDNNFNAPLAVCRAAVLYVFRTLVDDDIPMNEGCLKPLQLLVPEGCMLNPRPPAAVVAGNVETSQAITDALYGALGVMAAAQGTMNNTTFGNAAHQYYETVAGGTGAGPDFDGTDAVQSHMTNSRLTDPEILELRYPVRVEEFAIRRGSGGRGRHRGGDGVRRKLRFREDMELVILANRRRVPPFGLAGGEPGAPARNWVERADGRIEPMGACERRSVGADDLWVLETPGGGGYGNADEEGTA</sequence>
<dbReference type="InterPro" id="IPR008040">
    <property type="entry name" value="Hydant_A_N"/>
</dbReference>
<dbReference type="GO" id="GO:0006749">
    <property type="term" value="P:glutathione metabolic process"/>
    <property type="evidence" value="ECO:0007669"/>
    <property type="project" value="TreeGrafter"/>
</dbReference>
<dbReference type="GO" id="GO:0005829">
    <property type="term" value="C:cytosol"/>
    <property type="evidence" value="ECO:0007669"/>
    <property type="project" value="TreeGrafter"/>
</dbReference>
<dbReference type="InterPro" id="IPR045079">
    <property type="entry name" value="Oxoprolinase-like"/>
</dbReference>
<comment type="similarity">
    <text evidence="1">Belongs to the oxoprolinase family.</text>
</comment>
<dbReference type="Pfam" id="PF02538">
    <property type="entry name" value="Hydantoinase_B"/>
    <property type="match status" value="1"/>
</dbReference>
<name>A0A1P8UL69_9GAMM</name>
<dbReference type="OrthoDB" id="9768323at2"/>
<dbReference type="InterPro" id="IPR002821">
    <property type="entry name" value="Hydantoinase_A"/>
</dbReference>
<gene>
    <name evidence="6" type="ORF">BW247_06690</name>
</gene>
<feature type="domain" description="Hydantoinase/oxoprolinase N-terminal" evidence="4">
    <location>
        <begin position="5"/>
        <end position="183"/>
    </location>
</feature>
<evidence type="ECO:0000259" key="4">
    <source>
        <dbReference type="Pfam" id="PF05378"/>
    </source>
</evidence>
<accession>A0A1P8UL69</accession>
<feature type="domain" description="Hydantoinase B/oxoprolinase" evidence="3">
    <location>
        <begin position="688"/>
        <end position="1193"/>
    </location>
</feature>
<proteinExistence type="inferred from homology"/>
<evidence type="ECO:0000313" key="7">
    <source>
        <dbReference type="Proteomes" id="UP000243807"/>
    </source>
</evidence>
<evidence type="ECO:0000259" key="3">
    <source>
        <dbReference type="Pfam" id="PF02538"/>
    </source>
</evidence>
<evidence type="ECO:0000313" key="6">
    <source>
        <dbReference type="EMBL" id="APZ44586.1"/>
    </source>
</evidence>
<organism evidence="6 7">
    <name type="scientific">Acidihalobacter ferrooxydans</name>
    <dbReference type="NCBI Taxonomy" id="1765967"/>
    <lineage>
        <taxon>Bacteria</taxon>
        <taxon>Pseudomonadati</taxon>
        <taxon>Pseudomonadota</taxon>
        <taxon>Gammaproteobacteria</taxon>
        <taxon>Chromatiales</taxon>
        <taxon>Ectothiorhodospiraceae</taxon>
        <taxon>Acidihalobacter</taxon>
    </lineage>
</organism>
<dbReference type="Pfam" id="PF19278">
    <property type="entry name" value="Hydant_A_C"/>
    <property type="match status" value="1"/>
</dbReference>
<keyword evidence="7" id="KW-1185">Reference proteome</keyword>
<dbReference type="InterPro" id="IPR049517">
    <property type="entry name" value="ACX-like_C"/>
</dbReference>
<dbReference type="PANTHER" id="PTHR11365">
    <property type="entry name" value="5-OXOPROLINASE RELATED"/>
    <property type="match status" value="1"/>
</dbReference>
<dbReference type="STRING" id="1765967.BW247_06690"/>
<dbReference type="Pfam" id="PF01968">
    <property type="entry name" value="Hydantoinase_A"/>
    <property type="match status" value="1"/>
</dbReference>
<dbReference type="AlphaFoldDB" id="A0A1P8UL69"/>
<evidence type="ECO:0000256" key="1">
    <source>
        <dbReference type="ARBA" id="ARBA00010403"/>
    </source>
</evidence>
<dbReference type="InterPro" id="IPR003692">
    <property type="entry name" value="Hydantoinase_B"/>
</dbReference>
<dbReference type="GO" id="GO:0017168">
    <property type="term" value="F:5-oxoprolinase (ATP-hydrolyzing) activity"/>
    <property type="evidence" value="ECO:0007669"/>
    <property type="project" value="TreeGrafter"/>
</dbReference>
<feature type="domain" description="Acetophenone carboxylase-like C-terminal" evidence="5">
    <location>
        <begin position="506"/>
        <end position="663"/>
    </location>
</feature>
<dbReference type="EMBL" id="CP019434">
    <property type="protein sequence ID" value="APZ44586.1"/>
    <property type="molecule type" value="Genomic_DNA"/>
</dbReference>